<protein>
    <submittedName>
        <fullName evidence="2">Expressed protein</fullName>
    </submittedName>
</protein>
<evidence type="ECO:0000313" key="2">
    <source>
        <dbReference type="EMBL" id="ABA98376.1"/>
    </source>
</evidence>
<accession>Q2QRL2</accession>
<organism evidence="2">
    <name type="scientific">Oryza sativa subsp. japonica</name>
    <name type="common">Rice</name>
    <dbReference type="NCBI Taxonomy" id="39947"/>
    <lineage>
        <taxon>Eukaryota</taxon>
        <taxon>Viridiplantae</taxon>
        <taxon>Streptophyta</taxon>
        <taxon>Embryophyta</taxon>
        <taxon>Tracheophyta</taxon>
        <taxon>Spermatophyta</taxon>
        <taxon>Magnoliopsida</taxon>
        <taxon>Liliopsida</taxon>
        <taxon>Poales</taxon>
        <taxon>Poaceae</taxon>
        <taxon>BOP clade</taxon>
        <taxon>Oryzoideae</taxon>
        <taxon>Oryzeae</taxon>
        <taxon>Oryzinae</taxon>
        <taxon>Oryza</taxon>
        <taxon>Oryza sativa</taxon>
    </lineage>
</organism>
<proteinExistence type="predicted"/>
<name>Q2QRL2_ORYSJ</name>
<sequence length="251" mass="27528">MATSAVPATSRGKRRCCGTPSGRGDFQKQELRRRDFGERSKARRRGRRRNSCAGEAILGKPPDCWTFIDPQCAETGKSMQIREALQHRTVARFEFLEGDEEPKGLLLFLGEVSPAHSYTGSLTLSETWRRVTGDGKSSIPSSSFSCPTRRGQRSKALHQLILDIQETKEAIAAHTIPGDLICMEKVSMRLGLVALVLLGIMLAASQQAVDASSPTSAISYEGLYRKPEDRPKKGDPVMKARGCTEAMKCNG</sequence>
<reference evidence="2" key="3">
    <citation type="submission" date="2006-01" db="EMBL/GenBank/DDBJ databases">
        <authorList>
            <person name="Buell R."/>
        </authorList>
    </citation>
    <scope>NUCLEOTIDE SEQUENCE</scope>
</reference>
<gene>
    <name evidence="2" type="ordered locus">LOC_Os12g27190</name>
</gene>
<reference evidence="2" key="1">
    <citation type="journal article" date="2005" name="BMC Biol.">
        <title>The sequence of rice chromosomes 11 and 12, rich in disease resistance genes and recent gene duplications.</title>
        <authorList>
            <consortium name="The rice chromosomes 11 and 12 sequencing consortia"/>
        </authorList>
    </citation>
    <scope>NUCLEOTIDE SEQUENCE [LARGE SCALE GENOMIC DNA]</scope>
</reference>
<dbReference type="AlphaFoldDB" id="Q2QRL2"/>
<evidence type="ECO:0000256" key="1">
    <source>
        <dbReference type="SAM" id="MobiDB-lite"/>
    </source>
</evidence>
<feature type="compositionally biased region" description="Basic residues" evidence="1">
    <location>
        <begin position="41"/>
        <end position="50"/>
    </location>
</feature>
<feature type="compositionally biased region" description="Basic and acidic residues" evidence="1">
    <location>
        <begin position="25"/>
        <end position="40"/>
    </location>
</feature>
<feature type="region of interest" description="Disordered" evidence="1">
    <location>
        <begin position="1"/>
        <end position="54"/>
    </location>
</feature>
<dbReference type="HOGENOM" id="CLU_190367_0_0_1"/>
<reference evidence="2" key="2">
    <citation type="submission" date="2005-04" db="EMBL/GenBank/DDBJ databases">
        <authorList>
            <person name="Buell C.R."/>
            <person name="Wing R.A."/>
            <person name="McCombie W.A."/>
            <person name="Ouyang S."/>
        </authorList>
    </citation>
    <scope>NUCLEOTIDE SEQUENCE</scope>
</reference>
<dbReference type="EMBL" id="DP000011">
    <property type="protein sequence ID" value="ABA98376.1"/>
    <property type="molecule type" value="Genomic_DNA"/>
</dbReference>